<evidence type="ECO:0000313" key="2">
    <source>
        <dbReference type="Proteomes" id="UP000662783"/>
    </source>
</evidence>
<sequence>MNNIPLQLPVSKLFQEYEAKKKKGKKLKKKCCEKYLKKKGKYCGSCPTLYAILNNAGRDI</sequence>
<name>A0A974WEL6_9BACT</name>
<dbReference type="RefSeq" id="WP_205720716.1">
    <property type="nucleotide sequence ID" value="NZ_CP070608.1"/>
</dbReference>
<accession>A0A974WEL6</accession>
<dbReference type="AlphaFoldDB" id="A0A974WEL6"/>
<proteinExistence type="predicted"/>
<dbReference type="KEGG" id="fuv:JR347_11310"/>
<reference evidence="1" key="1">
    <citation type="submission" date="2021-02" db="EMBL/GenBank/DDBJ databases">
        <title>Fulvivirga sp. S481 isolated from sea water.</title>
        <authorList>
            <person name="Bae S.S."/>
            <person name="Baek K."/>
        </authorList>
    </citation>
    <scope>NUCLEOTIDE SEQUENCE</scope>
    <source>
        <strain evidence="1">S481</strain>
    </source>
</reference>
<evidence type="ECO:0000313" key="1">
    <source>
        <dbReference type="EMBL" id="QSE96199.1"/>
    </source>
</evidence>
<dbReference type="EMBL" id="CP070608">
    <property type="protein sequence ID" value="QSE96199.1"/>
    <property type="molecule type" value="Genomic_DNA"/>
</dbReference>
<organism evidence="1 2">
    <name type="scientific">Fulvivirga lutea</name>
    <dbReference type="NCBI Taxonomy" id="2810512"/>
    <lineage>
        <taxon>Bacteria</taxon>
        <taxon>Pseudomonadati</taxon>
        <taxon>Bacteroidota</taxon>
        <taxon>Cytophagia</taxon>
        <taxon>Cytophagales</taxon>
        <taxon>Fulvivirgaceae</taxon>
        <taxon>Fulvivirga</taxon>
    </lineage>
</organism>
<protein>
    <submittedName>
        <fullName evidence="1">Uncharacterized protein</fullName>
    </submittedName>
</protein>
<keyword evidence="2" id="KW-1185">Reference proteome</keyword>
<gene>
    <name evidence="1" type="ORF">JR347_11310</name>
</gene>
<dbReference type="Proteomes" id="UP000662783">
    <property type="component" value="Chromosome"/>
</dbReference>